<dbReference type="EMBL" id="JACHBW010000019">
    <property type="protein sequence ID" value="MBB6105697.1"/>
    <property type="molecule type" value="Genomic_DNA"/>
</dbReference>
<organism evidence="2 3">
    <name type="scientific">Paraburkholderia bannensis</name>
    <dbReference type="NCBI Taxonomy" id="765414"/>
    <lineage>
        <taxon>Bacteria</taxon>
        <taxon>Pseudomonadati</taxon>
        <taxon>Pseudomonadota</taxon>
        <taxon>Betaproteobacteria</taxon>
        <taxon>Burkholderiales</taxon>
        <taxon>Burkholderiaceae</taxon>
        <taxon>Paraburkholderia</taxon>
    </lineage>
</organism>
<dbReference type="AlphaFoldDB" id="A0A7W9U2A5"/>
<comment type="caution">
    <text evidence="2">The sequence shown here is derived from an EMBL/GenBank/DDBJ whole genome shotgun (WGS) entry which is preliminary data.</text>
</comment>
<dbReference type="Proteomes" id="UP000571554">
    <property type="component" value="Unassembled WGS sequence"/>
</dbReference>
<sequence length="58" mass="6103">MLVRRKAVRDSVTGALLTAVGGRCWLGANESGSGPGRPAPRQKPAKWPKLAPLHFAPA</sequence>
<evidence type="ECO:0000256" key="1">
    <source>
        <dbReference type="SAM" id="MobiDB-lite"/>
    </source>
</evidence>
<name>A0A7W9U2A5_9BURK</name>
<proteinExistence type="predicted"/>
<protein>
    <submittedName>
        <fullName evidence="2">Uncharacterized protein</fullName>
    </submittedName>
</protein>
<evidence type="ECO:0000313" key="3">
    <source>
        <dbReference type="Proteomes" id="UP000571554"/>
    </source>
</evidence>
<keyword evidence="3" id="KW-1185">Reference proteome</keyword>
<gene>
    <name evidence="2" type="ORF">F4827_005567</name>
</gene>
<evidence type="ECO:0000313" key="2">
    <source>
        <dbReference type="EMBL" id="MBB6105697.1"/>
    </source>
</evidence>
<reference evidence="2 3" key="1">
    <citation type="submission" date="2020-08" db="EMBL/GenBank/DDBJ databases">
        <title>Above-ground endophytic microbial communities from plants in different locations in the United States.</title>
        <authorList>
            <person name="Frank C."/>
        </authorList>
    </citation>
    <scope>NUCLEOTIDE SEQUENCE [LARGE SCALE GENOMIC DNA]</scope>
    <source>
        <strain evidence="2 3">WP4_2_2</strain>
    </source>
</reference>
<feature type="region of interest" description="Disordered" evidence="1">
    <location>
        <begin position="28"/>
        <end position="58"/>
    </location>
</feature>
<accession>A0A7W9U2A5</accession>